<dbReference type="SUPFAM" id="SSF56752">
    <property type="entry name" value="D-aminoacid aminotransferase-like PLP-dependent enzymes"/>
    <property type="match status" value="1"/>
</dbReference>
<dbReference type="GO" id="GO:0003824">
    <property type="term" value="F:catalytic activity"/>
    <property type="evidence" value="ECO:0007669"/>
    <property type="project" value="InterPro"/>
</dbReference>
<dbReference type="Pfam" id="PF01063">
    <property type="entry name" value="Aminotran_4"/>
    <property type="match status" value="1"/>
</dbReference>
<evidence type="ECO:0000313" key="1">
    <source>
        <dbReference type="EMBL" id="CAI9767451.1"/>
    </source>
</evidence>
<dbReference type="PANTHER" id="PTHR47703">
    <property type="entry name" value="D-AMINOACID AMINOTRANSFERASE-LIKE PLP-DEPENDENT ENZYMES SUPERFAMILY PROTEIN"/>
    <property type="match status" value="1"/>
</dbReference>
<keyword evidence="2" id="KW-1185">Reference proteome</keyword>
<dbReference type="Proteomes" id="UP000834106">
    <property type="component" value="Chromosome 9"/>
</dbReference>
<dbReference type="InterPro" id="IPR001544">
    <property type="entry name" value="Aminotrans_IV"/>
</dbReference>
<name>A0AAD1ZGC4_9LAMI</name>
<dbReference type="EMBL" id="OU503044">
    <property type="protein sequence ID" value="CAI9767451.1"/>
    <property type="molecule type" value="Genomic_DNA"/>
</dbReference>
<accession>A0AAD1ZGC4</accession>
<dbReference type="InterPro" id="IPR036038">
    <property type="entry name" value="Aminotransferase-like"/>
</dbReference>
<dbReference type="AlphaFoldDB" id="A0AAD1ZGC4"/>
<sequence>MLAPSFPMSSVHFWLAWHLYRDSTLNLLESSTTWLKSDVQEDYPDTRDSTNDKIGLLMRAFSSKRLEPRGIVHTQKATSPAVMSHSNRFLFTNGVVSPPPDTPPVTTLLEAHPGAYTTTRTHSNGSELLFWGRHLTRLSNSIKILLTTRPKLLFENPEKNGVPFLGFLTRSVNWDSAIEVLVNDSIRKSLPTALKERKCGEELAITALVSGNLEKLSDSGGEFDEESICEFLDVYLHIAGYVPPLYGVPGNGARLAVVGPGRDVANAKYSDWVRLRKCLEKLRPPSITELLLSSDGDRILEGCLTNFFVICLKDKNEDNNFAEKKGSQTFRSVEIQTAPVADGILPGVIRQVITQICLKIGIPLREVAPSWSHRELWVEAFITNSLRVLQHVDTIQVPDSWESVESKTWKEITWVEKRFEDGPGRITSIIQREIMEKAGIETFPVASLNSK</sequence>
<gene>
    <name evidence="1" type="ORF">FPE_LOCUS14881</name>
</gene>
<organism evidence="1 2">
    <name type="scientific">Fraxinus pennsylvanica</name>
    <dbReference type="NCBI Taxonomy" id="56036"/>
    <lineage>
        <taxon>Eukaryota</taxon>
        <taxon>Viridiplantae</taxon>
        <taxon>Streptophyta</taxon>
        <taxon>Embryophyta</taxon>
        <taxon>Tracheophyta</taxon>
        <taxon>Spermatophyta</taxon>
        <taxon>Magnoliopsida</taxon>
        <taxon>eudicotyledons</taxon>
        <taxon>Gunneridae</taxon>
        <taxon>Pentapetalae</taxon>
        <taxon>asterids</taxon>
        <taxon>lamiids</taxon>
        <taxon>Lamiales</taxon>
        <taxon>Oleaceae</taxon>
        <taxon>Oleeae</taxon>
        <taxon>Fraxinus</taxon>
    </lineage>
</organism>
<dbReference type="InterPro" id="IPR043132">
    <property type="entry name" value="BCAT-like_C"/>
</dbReference>
<protein>
    <submittedName>
        <fullName evidence="1">Uncharacterized protein</fullName>
    </submittedName>
</protein>
<reference evidence="1" key="1">
    <citation type="submission" date="2023-05" db="EMBL/GenBank/DDBJ databases">
        <authorList>
            <person name="Huff M."/>
        </authorList>
    </citation>
    <scope>NUCLEOTIDE SEQUENCE</scope>
</reference>
<evidence type="ECO:0000313" key="2">
    <source>
        <dbReference type="Proteomes" id="UP000834106"/>
    </source>
</evidence>
<dbReference type="Gene3D" id="3.20.10.10">
    <property type="entry name" value="D-amino Acid Aminotransferase, subunit A, domain 2"/>
    <property type="match status" value="1"/>
</dbReference>
<dbReference type="PANTHER" id="PTHR47703:SF2">
    <property type="entry name" value="D-AMINOACID AMINOTRANSFERASE-LIKE PLP-DEPENDENT ENZYMES SUPERFAMILY PROTEIN"/>
    <property type="match status" value="1"/>
</dbReference>
<proteinExistence type="predicted"/>